<keyword evidence="1" id="KW-0812">Transmembrane</keyword>
<organism evidence="2 3">
    <name type="scientific">Chelatococcus caeni</name>
    <dbReference type="NCBI Taxonomy" id="1348468"/>
    <lineage>
        <taxon>Bacteria</taxon>
        <taxon>Pseudomonadati</taxon>
        <taxon>Pseudomonadota</taxon>
        <taxon>Alphaproteobacteria</taxon>
        <taxon>Hyphomicrobiales</taxon>
        <taxon>Chelatococcaceae</taxon>
        <taxon>Chelatococcus</taxon>
    </lineage>
</organism>
<dbReference type="InterPro" id="IPR005496">
    <property type="entry name" value="Integral_membrane_TerC"/>
</dbReference>
<dbReference type="Proteomes" id="UP000577362">
    <property type="component" value="Unassembled WGS sequence"/>
</dbReference>
<gene>
    <name evidence="2" type="ORF">GGR16_005151</name>
</gene>
<accession>A0A840CCW4</accession>
<feature type="transmembrane region" description="Helical" evidence="1">
    <location>
        <begin position="49"/>
        <end position="70"/>
    </location>
</feature>
<dbReference type="GO" id="GO:0016020">
    <property type="term" value="C:membrane"/>
    <property type="evidence" value="ECO:0007669"/>
    <property type="project" value="InterPro"/>
</dbReference>
<reference evidence="2 3" key="1">
    <citation type="submission" date="2020-08" db="EMBL/GenBank/DDBJ databases">
        <title>Genomic Encyclopedia of Type Strains, Phase IV (KMG-IV): sequencing the most valuable type-strain genomes for metagenomic binning, comparative biology and taxonomic classification.</title>
        <authorList>
            <person name="Goeker M."/>
        </authorList>
    </citation>
    <scope>NUCLEOTIDE SEQUENCE [LARGE SCALE GENOMIC DNA]</scope>
    <source>
        <strain evidence="2 3">DSM 103737</strain>
    </source>
</reference>
<name>A0A840CCW4_9HYPH</name>
<protein>
    <submittedName>
        <fullName evidence="2">Putative tellurium resistance membrane protein TerC</fullName>
    </submittedName>
</protein>
<comment type="caution">
    <text evidence="2">The sequence shown here is derived from an EMBL/GenBank/DDBJ whole genome shotgun (WGS) entry which is preliminary data.</text>
</comment>
<dbReference type="AlphaFoldDB" id="A0A840CCW4"/>
<evidence type="ECO:0000256" key="1">
    <source>
        <dbReference type="SAM" id="Phobius"/>
    </source>
</evidence>
<feature type="transmembrane region" description="Helical" evidence="1">
    <location>
        <begin position="12"/>
        <end position="37"/>
    </location>
</feature>
<sequence length="106" mass="11724">MIAPTADSSIWIGLVTLIVLEVVLGINNLVFIAMLADKLPSHQRNRARIVGLSLAPAMRVVLLFSIFWIVRLTCAVMSDLGRDRMNLAYDEETRAITEISCVSADH</sequence>
<dbReference type="Pfam" id="PF03741">
    <property type="entry name" value="TerC"/>
    <property type="match status" value="1"/>
</dbReference>
<keyword evidence="3" id="KW-1185">Reference proteome</keyword>
<keyword evidence="1" id="KW-1133">Transmembrane helix</keyword>
<keyword evidence="1" id="KW-0472">Membrane</keyword>
<evidence type="ECO:0000313" key="3">
    <source>
        <dbReference type="Proteomes" id="UP000577362"/>
    </source>
</evidence>
<proteinExistence type="predicted"/>
<evidence type="ECO:0000313" key="2">
    <source>
        <dbReference type="EMBL" id="MBB4020087.1"/>
    </source>
</evidence>
<dbReference type="EMBL" id="JACIEN010000012">
    <property type="protein sequence ID" value="MBB4020087.1"/>
    <property type="molecule type" value="Genomic_DNA"/>
</dbReference>